<dbReference type="Gene3D" id="1.10.3210.10">
    <property type="entry name" value="Hypothetical protein af1432"/>
    <property type="match status" value="1"/>
</dbReference>
<organism evidence="4 5">
    <name type="scientific">Hornefia porci</name>
    <dbReference type="NCBI Taxonomy" id="2652292"/>
    <lineage>
        <taxon>Bacteria</taxon>
        <taxon>Bacillati</taxon>
        <taxon>Bacillota</taxon>
        <taxon>Clostridia</taxon>
        <taxon>Peptostreptococcales</taxon>
        <taxon>Anaerovoracaceae</taxon>
        <taxon>Hornefia</taxon>
    </lineage>
</organism>
<gene>
    <name evidence="4" type="ORF">BHK98_01195</name>
</gene>
<dbReference type="EMBL" id="MJIE01000001">
    <property type="protein sequence ID" value="OLR54819.1"/>
    <property type="molecule type" value="Genomic_DNA"/>
</dbReference>
<evidence type="ECO:0000256" key="2">
    <source>
        <dbReference type="HAMAP-Rule" id="MF_01212"/>
    </source>
</evidence>
<dbReference type="NCBIfam" id="NF002327">
    <property type="entry name" value="PRK01286.1-2"/>
    <property type="match status" value="1"/>
</dbReference>
<dbReference type="NCBIfam" id="TIGR01353">
    <property type="entry name" value="dGTP_triPase"/>
    <property type="match status" value="1"/>
</dbReference>
<dbReference type="InterPro" id="IPR006261">
    <property type="entry name" value="dGTPase"/>
</dbReference>
<dbReference type="OrthoDB" id="9803619at2"/>
<dbReference type="CDD" id="cd00077">
    <property type="entry name" value="HDc"/>
    <property type="match status" value="1"/>
</dbReference>
<dbReference type="RefSeq" id="WP_075711838.1">
    <property type="nucleotide sequence ID" value="NZ_MJIE01000001.1"/>
</dbReference>
<dbReference type="STRING" id="1261640.BHK98_01195"/>
<proteinExistence type="inferred from homology"/>
<reference evidence="4 5" key="1">
    <citation type="journal article" date="2016" name="Appl. Environ. Microbiol.">
        <title>Function and Phylogeny of Bacterial Butyryl Coenzyme A:Acetate Transferases and Their Diversity in the Proximal Colon of Swine.</title>
        <authorList>
            <person name="Trachsel J."/>
            <person name="Bayles D.O."/>
            <person name="Looft T."/>
            <person name="Levine U.Y."/>
            <person name="Allen H.K."/>
        </authorList>
    </citation>
    <scope>NUCLEOTIDE SEQUENCE [LARGE SCALE GENOMIC DNA]</scope>
    <source>
        <strain evidence="4 5">68-3-10</strain>
    </source>
</reference>
<protein>
    <recommendedName>
        <fullName evidence="2">Deoxyguanosinetriphosphate triphosphohydrolase-like protein</fullName>
    </recommendedName>
</protein>
<comment type="caution">
    <text evidence="4">The sequence shown here is derived from an EMBL/GenBank/DDBJ whole genome shotgun (WGS) entry which is preliminary data.</text>
</comment>
<comment type="similarity">
    <text evidence="2">Belongs to the dGTPase family. Type 2 subfamily.</text>
</comment>
<dbReference type="HAMAP" id="MF_01212">
    <property type="entry name" value="dGTPase_type2"/>
    <property type="match status" value="1"/>
</dbReference>
<dbReference type="SMART" id="SM00471">
    <property type="entry name" value="HDc"/>
    <property type="match status" value="1"/>
</dbReference>
<dbReference type="Pfam" id="PF01966">
    <property type="entry name" value="HD"/>
    <property type="match status" value="1"/>
</dbReference>
<evidence type="ECO:0000256" key="1">
    <source>
        <dbReference type="ARBA" id="ARBA00022801"/>
    </source>
</evidence>
<dbReference type="InterPro" id="IPR051094">
    <property type="entry name" value="Diverse_Catalytic_Enzymes"/>
</dbReference>
<feature type="domain" description="HD" evidence="3">
    <location>
        <begin position="75"/>
        <end position="188"/>
    </location>
</feature>
<dbReference type="PROSITE" id="PS51831">
    <property type="entry name" value="HD"/>
    <property type="match status" value="1"/>
</dbReference>
<dbReference type="InterPro" id="IPR026875">
    <property type="entry name" value="PHydrolase_assoc_dom"/>
</dbReference>
<evidence type="ECO:0000313" key="4">
    <source>
        <dbReference type="EMBL" id="OLR54819.1"/>
    </source>
</evidence>
<keyword evidence="5" id="KW-1185">Reference proteome</keyword>
<evidence type="ECO:0000259" key="3">
    <source>
        <dbReference type="PROSITE" id="PS51831"/>
    </source>
</evidence>
<accession>A0A1Q9JF54</accession>
<dbReference type="PANTHER" id="PTHR35795:SF1">
    <property type="entry name" value="BIS(5'-NUCLEOSYL)-TETRAPHOSPHATASE, SYMMETRICAL"/>
    <property type="match status" value="1"/>
</dbReference>
<evidence type="ECO:0000313" key="5">
    <source>
        <dbReference type="Proteomes" id="UP000187404"/>
    </source>
</evidence>
<dbReference type="SUPFAM" id="SSF109604">
    <property type="entry name" value="HD-domain/PDEase-like"/>
    <property type="match status" value="1"/>
</dbReference>
<dbReference type="GO" id="GO:0016793">
    <property type="term" value="F:triphosphoric monoester hydrolase activity"/>
    <property type="evidence" value="ECO:0007669"/>
    <property type="project" value="InterPro"/>
</dbReference>
<dbReference type="AlphaFoldDB" id="A0A1Q9JF54"/>
<dbReference type="InterPro" id="IPR003607">
    <property type="entry name" value="HD/PDEase_dom"/>
</dbReference>
<dbReference type="Proteomes" id="UP000187404">
    <property type="component" value="Unassembled WGS sequence"/>
</dbReference>
<dbReference type="PANTHER" id="PTHR35795">
    <property type="entry name" value="SLR1885 PROTEIN"/>
    <property type="match status" value="1"/>
</dbReference>
<keyword evidence="1 2" id="KW-0378">Hydrolase</keyword>
<name>A0A1Q9JF54_9FIRM</name>
<dbReference type="Pfam" id="PF13286">
    <property type="entry name" value="HD_assoc"/>
    <property type="match status" value="1"/>
</dbReference>
<sequence>MRRREELEEKELRELSLFASKAAVSRGRAEEEEPCPFRTCFQRDRDRIIHSKAFRRLMHKTQVFLSPEGDHYRTRLTHTLEVTQVARTIARTLNLNEDLTEAIALGHDLGHTPFGHNGESVLNAVCPGGFRHNEQSLRVVDVLEYHNGKRGMNLTFEVRNGILNHTGDLKAKTLEGQIVGISDRIAYINHDIDDAIRSGVIRQKDLPSGPIELFGERHGDRIANMIENVVVNSDGKNEIAMDREHAEQLKVLRDFMFKNVYKSRSVKKEEDLAKVEVVLTSLYNYFLSHPEKMPDDLRELGKEEGTEIAVKDYVAGMTDRYAVSLYTDIFVPDMTYGYRK</sequence>
<dbReference type="InterPro" id="IPR006674">
    <property type="entry name" value="HD_domain"/>
</dbReference>
<dbReference type="InterPro" id="IPR023023">
    <property type="entry name" value="dNTPase_2"/>
</dbReference>